<evidence type="ECO:0000256" key="3">
    <source>
        <dbReference type="ARBA" id="ARBA00022777"/>
    </source>
</evidence>
<dbReference type="AlphaFoldDB" id="A0A5B9Y6P4"/>
<sequence length="223" mass="25504">METIKAYAKVNLDLKVSKPSKNGYHKIKSNMVLVEDLFDEIRIEKSSRDSFECNIKDLEKSNFILIVMDILKRNGYINDKYKIVLHKNIPVGSGLGGGSSDAVAIANYFLGRNKAKKIRREICKAIGFDTFFFMKGYSSAFVKGFGQKIKKTELKLIKKEQLIFTDVNCETKAVYKHFDEIQGWKSKEKNQLTQAAIELYPQLKEFSKNYSMSGSGSTFFKEK</sequence>
<protein>
    <submittedName>
        <fullName evidence="6">4-diphosphocytidyl-2-C-methyl-D-erythritol kinase</fullName>
    </submittedName>
</protein>
<keyword evidence="7" id="KW-1185">Reference proteome</keyword>
<dbReference type="Gene3D" id="3.30.230.10">
    <property type="match status" value="1"/>
</dbReference>
<keyword evidence="1" id="KW-0808">Transferase</keyword>
<organism evidence="6 7">
    <name type="scientific">Spiroplasma chinense</name>
    <dbReference type="NCBI Taxonomy" id="216932"/>
    <lineage>
        <taxon>Bacteria</taxon>
        <taxon>Bacillati</taxon>
        <taxon>Mycoplasmatota</taxon>
        <taxon>Mollicutes</taxon>
        <taxon>Entomoplasmatales</taxon>
        <taxon>Spiroplasmataceae</taxon>
        <taxon>Spiroplasma</taxon>
    </lineage>
</organism>
<feature type="domain" description="GHMP kinase N-terminal" evidence="5">
    <location>
        <begin position="63"/>
        <end position="134"/>
    </location>
</feature>
<gene>
    <name evidence="6" type="primary">ispE</name>
    <name evidence="6" type="ORF">SCHIN_v1c12130</name>
</gene>
<dbReference type="InterPro" id="IPR036554">
    <property type="entry name" value="GHMP_kinase_C_sf"/>
</dbReference>
<dbReference type="GO" id="GO:0005524">
    <property type="term" value="F:ATP binding"/>
    <property type="evidence" value="ECO:0007669"/>
    <property type="project" value="UniProtKB-KW"/>
</dbReference>
<keyword evidence="4" id="KW-0067">ATP-binding</keyword>
<dbReference type="SUPFAM" id="SSF55060">
    <property type="entry name" value="GHMP Kinase, C-terminal domain"/>
    <property type="match status" value="1"/>
</dbReference>
<dbReference type="KEGG" id="schi:SCHIN_v1c12130"/>
<dbReference type="InterPro" id="IPR020568">
    <property type="entry name" value="Ribosomal_Su5_D2-typ_SF"/>
</dbReference>
<dbReference type="PANTHER" id="PTHR43527">
    <property type="entry name" value="4-DIPHOSPHOCYTIDYL-2-C-METHYL-D-ERYTHRITOL KINASE, CHLOROPLASTIC"/>
    <property type="match status" value="1"/>
</dbReference>
<proteinExistence type="predicted"/>
<evidence type="ECO:0000259" key="5">
    <source>
        <dbReference type="Pfam" id="PF00288"/>
    </source>
</evidence>
<accession>A0A5B9Y6P4</accession>
<evidence type="ECO:0000313" key="7">
    <source>
        <dbReference type="Proteomes" id="UP000323144"/>
    </source>
</evidence>
<dbReference type="InterPro" id="IPR014721">
    <property type="entry name" value="Ribsml_uS5_D2-typ_fold_subgr"/>
</dbReference>
<evidence type="ECO:0000256" key="2">
    <source>
        <dbReference type="ARBA" id="ARBA00022741"/>
    </source>
</evidence>
<dbReference type="GO" id="GO:0050515">
    <property type="term" value="F:4-(cytidine 5'-diphospho)-2-C-methyl-D-erythritol kinase activity"/>
    <property type="evidence" value="ECO:0007669"/>
    <property type="project" value="TreeGrafter"/>
</dbReference>
<dbReference type="PANTHER" id="PTHR43527:SF2">
    <property type="entry name" value="4-DIPHOSPHOCYTIDYL-2-C-METHYL-D-ERYTHRITOL KINASE, CHLOROPLASTIC"/>
    <property type="match status" value="1"/>
</dbReference>
<dbReference type="EMBL" id="CP043026">
    <property type="protein sequence ID" value="QEH62406.1"/>
    <property type="molecule type" value="Genomic_DNA"/>
</dbReference>
<name>A0A5B9Y6P4_9MOLU</name>
<evidence type="ECO:0000256" key="4">
    <source>
        <dbReference type="ARBA" id="ARBA00022840"/>
    </source>
</evidence>
<reference evidence="6 7" key="1">
    <citation type="submission" date="2019-08" db="EMBL/GenBank/DDBJ databases">
        <title>Complete genome sequence of Spiroplasma chinense CCH (DSM 19755).</title>
        <authorList>
            <person name="Shen H.-Y."/>
            <person name="Lin Y.-C."/>
            <person name="Chou L."/>
            <person name="Kuo C.-H."/>
        </authorList>
    </citation>
    <scope>NUCLEOTIDE SEQUENCE [LARGE SCALE GENOMIC DNA]</scope>
    <source>
        <strain evidence="6 7">CCH</strain>
    </source>
</reference>
<dbReference type="RefSeq" id="WP_166508764.1">
    <property type="nucleotide sequence ID" value="NZ_CP043026.1"/>
</dbReference>
<keyword evidence="2" id="KW-0547">Nucleotide-binding</keyword>
<dbReference type="InterPro" id="IPR006204">
    <property type="entry name" value="GHMP_kinase_N_dom"/>
</dbReference>
<dbReference type="Proteomes" id="UP000323144">
    <property type="component" value="Chromosome"/>
</dbReference>
<dbReference type="Pfam" id="PF00288">
    <property type="entry name" value="GHMP_kinases_N"/>
    <property type="match status" value="1"/>
</dbReference>
<evidence type="ECO:0000256" key="1">
    <source>
        <dbReference type="ARBA" id="ARBA00022679"/>
    </source>
</evidence>
<keyword evidence="3 6" id="KW-0418">Kinase</keyword>
<evidence type="ECO:0000313" key="6">
    <source>
        <dbReference type="EMBL" id="QEH62406.1"/>
    </source>
</evidence>
<dbReference type="SUPFAM" id="SSF54211">
    <property type="entry name" value="Ribosomal protein S5 domain 2-like"/>
    <property type="match status" value="1"/>
</dbReference>